<dbReference type="Gene3D" id="2.40.30.170">
    <property type="match status" value="1"/>
</dbReference>
<evidence type="ECO:0000256" key="6">
    <source>
        <dbReference type="SAM" id="MobiDB-lite"/>
    </source>
</evidence>
<dbReference type="Pfam" id="PF25954">
    <property type="entry name" value="Beta-barrel_RND_2"/>
    <property type="match status" value="1"/>
</dbReference>
<keyword evidence="7" id="KW-0812">Transmembrane</keyword>
<proteinExistence type="inferred from homology"/>
<feature type="region of interest" description="Disordered" evidence="6">
    <location>
        <begin position="332"/>
        <end position="352"/>
    </location>
</feature>
<evidence type="ECO:0000259" key="8">
    <source>
        <dbReference type="Pfam" id="PF25881"/>
    </source>
</evidence>
<accession>A0A2U3KFF6</accession>
<dbReference type="PANTHER" id="PTHR32347">
    <property type="entry name" value="EFFLUX SYSTEM COMPONENT YKNX-RELATED"/>
    <property type="match status" value="1"/>
</dbReference>
<dbReference type="EMBL" id="OMOD01000111">
    <property type="protein sequence ID" value="SPF38402.1"/>
    <property type="molecule type" value="Genomic_DNA"/>
</dbReference>
<evidence type="ECO:0000256" key="4">
    <source>
        <dbReference type="ARBA" id="ARBA00022764"/>
    </source>
</evidence>
<evidence type="ECO:0000256" key="7">
    <source>
        <dbReference type="SAM" id="Phobius"/>
    </source>
</evidence>
<dbReference type="InterPro" id="IPR058792">
    <property type="entry name" value="Beta-barrel_RND_2"/>
</dbReference>
<dbReference type="SUPFAM" id="SSF111369">
    <property type="entry name" value="HlyD-like secretion proteins"/>
    <property type="match status" value="2"/>
</dbReference>
<feature type="compositionally biased region" description="Polar residues" evidence="6">
    <location>
        <begin position="332"/>
        <end position="346"/>
    </location>
</feature>
<gene>
    <name evidence="10" type="ORF">SBA1_20103</name>
</gene>
<feature type="domain" description="CusB-like beta-barrel" evidence="9">
    <location>
        <begin position="242"/>
        <end position="326"/>
    </location>
</feature>
<evidence type="ECO:0000259" key="9">
    <source>
        <dbReference type="Pfam" id="PF25954"/>
    </source>
</evidence>
<dbReference type="GO" id="GO:0042597">
    <property type="term" value="C:periplasmic space"/>
    <property type="evidence" value="ECO:0007669"/>
    <property type="project" value="UniProtKB-SubCell"/>
</dbReference>
<evidence type="ECO:0000256" key="2">
    <source>
        <dbReference type="ARBA" id="ARBA00010602"/>
    </source>
</evidence>
<comment type="subcellular location">
    <subcellularLocation>
        <location evidence="1">Periplasm</location>
    </subcellularLocation>
</comment>
<keyword evidence="5" id="KW-0175">Coiled coil</keyword>
<dbReference type="Gene3D" id="2.40.50.100">
    <property type="match status" value="1"/>
</dbReference>
<sequence length="352" mass="38783">MKKRLPLVIVVAAVIVAVIYFYPRWTAKPAPSSHLMLSGNIEAHESLVSFKVTGRIIELPVEEGQWVQAGTLLARLDDADYRQKVDIDAANLKVRESNLALTLAGSRDQEIKAAQAAMLDAQADLQQKKLDDERAQRLFSKDAISAQDRDLSATALKRATAVYESAQQRYNEAVEGSRKEDIRIAQANVGAARQSLGLSRINLDYTRLMAPNPGVISVRQAELGEVVSPGTPIVTLSDLDHVWLRAYVAETDLGRIRWAQDAAITTDTYPGKQYHGRVSFISSTAEFTPKSVQTYKERVTLVYRIKIDVDNPNHELKPGMPADASIDLSINSAPLPASQTSKLQPHSRTEGE</sequence>
<dbReference type="InterPro" id="IPR059052">
    <property type="entry name" value="HH_YbhG-like"/>
</dbReference>
<dbReference type="Pfam" id="PF25881">
    <property type="entry name" value="HH_YBHG"/>
    <property type="match status" value="1"/>
</dbReference>
<keyword evidence="4" id="KW-0574">Periplasm</keyword>
<evidence type="ECO:0000256" key="1">
    <source>
        <dbReference type="ARBA" id="ARBA00004418"/>
    </source>
</evidence>
<keyword evidence="3" id="KW-0732">Signal</keyword>
<name>A0A2U3KFF6_9BACT</name>
<dbReference type="AlphaFoldDB" id="A0A2U3KFF6"/>
<dbReference type="Gene3D" id="1.10.287.470">
    <property type="entry name" value="Helix hairpin bin"/>
    <property type="match status" value="1"/>
</dbReference>
<keyword evidence="7" id="KW-0472">Membrane</keyword>
<evidence type="ECO:0000256" key="5">
    <source>
        <dbReference type="ARBA" id="ARBA00023054"/>
    </source>
</evidence>
<reference evidence="11" key="1">
    <citation type="submission" date="2018-02" db="EMBL/GenBank/DDBJ databases">
        <authorList>
            <person name="Hausmann B."/>
        </authorList>
    </citation>
    <scope>NUCLEOTIDE SEQUENCE [LARGE SCALE GENOMIC DNA]</scope>
    <source>
        <strain evidence="11">Peat soil MAG SbA1</strain>
    </source>
</reference>
<comment type="similarity">
    <text evidence="2">Belongs to the UPF0194 family.</text>
</comment>
<keyword evidence="7" id="KW-1133">Transmembrane helix</keyword>
<dbReference type="InterPro" id="IPR050465">
    <property type="entry name" value="UPF0194_transport"/>
</dbReference>
<evidence type="ECO:0000313" key="11">
    <source>
        <dbReference type="Proteomes" id="UP000238701"/>
    </source>
</evidence>
<evidence type="ECO:0000256" key="3">
    <source>
        <dbReference type="ARBA" id="ARBA00022729"/>
    </source>
</evidence>
<dbReference type="PANTHER" id="PTHR32347:SF29">
    <property type="entry name" value="UPF0194 MEMBRANE PROTEIN YBHG"/>
    <property type="match status" value="1"/>
</dbReference>
<organism evidence="10 11">
    <name type="scientific">Candidatus Sulfotelmatobacter kueseliae</name>
    <dbReference type="NCBI Taxonomy" id="2042962"/>
    <lineage>
        <taxon>Bacteria</taxon>
        <taxon>Pseudomonadati</taxon>
        <taxon>Acidobacteriota</taxon>
        <taxon>Terriglobia</taxon>
        <taxon>Terriglobales</taxon>
        <taxon>Candidatus Korobacteraceae</taxon>
        <taxon>Candidatus Sulfotelmatobacter</taxon>
    </lineage>
</organism>
<feature type="transmembrane region" description="Helical" evidence="7">
    <location>
        <begin position="7"/>
        <end position="25"/>
    </location>
</feature>
<protein>
    <submittedName>
        <fullName evidence="10">Uncharacterized protein</fullName>
    </submittedName>
</protein>
<evidence type="ECO:0000313" key="10">
    <source>
        <dbReference type="EMBL" id="SPF38402.1"/>
    </source>
</evidence>
<dbReference type="Proteomes" id="UP000238701">
    <property type="component" value="Unassembled WGS sequence"/>
</dbReference>
<feature type="domain" description="YbhG-like alpha-helical hairpin" evidence="8">
    <location>
        <begin position="76"/>
        <end position="204"/>
    </location>
</feature>